<dbReference type="InterPro" id="IPR050613">
    <property type="entry name" value="Sec_Metabolite_Reg"/>
</dbReference>
<feature type="domain" description="Zn(2)-C6 fungal-type" evidence="4">
    <location>
        <begin position="23"/>
        <end position="53"/>
    </location>
</feature>
<evidence type="ECO:0000256" key="2">
    <source>
        <dbReference type="ARBA" id="ARBA00023242"/>
    </source>
</evidence>
<dbReference type="OrthoDB" id="410267at2759"/>
<feature type="region of interest" description="Disordered" evidence="3">
    <location>
        <begin position="663"/>
        <end position="683"/>
    </location>
</feature>
<dbReference type="PANTHER" id="PTHR31001:SF76">
    <property type="entry name" value="ZN(2)-C6 FUNGAL-TYPE DOMAIN-CONTAINING PROTEIN"/>
    <property type="match status" value="1"/>
</dbReference>
<organism evidence="5 6">
    <name type="scientific">Lophiostoma macrostomum CBS 122681</name>
    <dbReference type="NCBI Taxonomy" id="1314788"/>
    <lineage>
        <taxon>Eukaryota</taxon>
        <taxon>Fungi</taxon>
        <taxon>Dikarya</taxon>
        <taxon>Ascomycota</taxon>
        <taxon>Pezizomycotina</taxon>
        <taxon>Dothideomycetes</taxon>
        <taxon>Pleosporomycetidae</taxon>
        <taxon>Pleosporales</taxon>
        <taxon>Lophiostomataceae</taxon>
        <taxon>Lophiostoma</taxon>
    </lineage>
</organism>
<dbReference type="GO" id="GO:0008270">
    <property type="term" value="F:zinc ion binding"/>
    <property type="evidence" value="ECO:0007669"/>
    <property type="project" value="InterPro"/>
</dbReference>
<feature type="region of interest" description="Disordered" evidence="3">
    <location>
        <begin position="98"/>
        <end position="141"/>
    </location>
</feature>
<accession>A0A6A6TR57</accession>
<reference evidence="5" key="1">
    <citation type="journal article" date="2020" name="Stud. Mycol.">
        <title>101 Dothideomycetes genomes: a test case for predicting lifestyles and emergence of pathogens.</title>
        <authorList>
            <person name="Haridas S."/>
            <person name="Albert R."/>
            <person name="Binder M."/>
            <person name="Bloem J."/>
            <person name="Labutti K."/>
            <person name="Salamov A."/>
            <person name="Andreopoulos B."/>
            <person name="Baker S."/>
            <person name="Barry K."/>
            <person name="Bills G."/>
            <person name="Bluhm B."/>
            <person name="Cannon C."/>
            <person name="Castanera R."/>
            <person name="Culley D."/>
            <person name="Daum C."/>
            <person name="Ezra D."/>
            <person name="Gonzalez J."/>
            <person name="Henrissat B."/>
            <person name="Kuo A."/>
            <person name="Liang C."/>
            <person name="Lipzen A."/>
            <person name="Lutzoni F."/>
            <person name="Magnuson J."/>
            <person name="Mondo S."/>
            <person name="Nolan M."/>
            <person name="Ohm R."/>
            <person name="Pangilinan J."/>
            <person name="Park H.-J."/>
            <person name="Ramirez L."/>
            <person name="Alfaro M."/>
            <person name="Sun H."/>
            <person name="Tritt A."/>
            <person name="Yoshinaga Y."/>
            <person name="Zwiers L.-H."/>
            <person name="Turgeon B."/>
            <person name="Goodwin S."/>
            <person name="Spatafora J."/>
            <person name="Crous P."/>
            <person name="Grigoriev I."/>
        </authorList>
    </citation>
    <scope>NUCLEOTIDE SEQUENCE</scope>
    <source>
        <strain evidence="5">CBS 122681</strain>
    </source>
</reference>
<dbReference type="GO" id="GO:0000981">
    <property type="term" value="F:DNA-binding transcription factor activity, RNA polymerase II-specific"/>
    <property type="evidence" value="ECO:0007669"/>
    <property type="project" value="InterPro"/>
</dbReference>
<evidence type="ECO:0000256" key="1">
    <source>
        <dbReference type="ARBA" id="ARBA00004123"/>
    </source>
</evidence>
<feature type="compositionally biased region" description="Polar residues" evidence="3">
    <location>
        <begin position="663"/>
        <end position="679"/>
    </location>
</feature>
<dbReference type="Gene3D" id="4.10.240.10">
    <property type="entry name" value="Zn(2)-C6 fungal-type DNA-binding domain"/>
    <property type="match status" value="1"/>
</dbReference>
<dbReference type="CDD" id="cd12148">
    <property type="entry name" value="fungal_TF_MHR"/>
    <property type="match status" value="1"/>
</dbReference>
<dbReference type="PROSITE" id="PS50048">
    <property type="entry name" value="ZN2_CY6_FUNGAL_2"/>
    <property type="match status" value="1"/>
</dbReference>
<dbReference type="SUPFAM" id="SSF57701">
    <property type="entry name" value="Zn2/Cys6 DNA-binding domain"/>
    <property type="match status" value="1"/>
</dbReference>
<protein>
    <recommendedName>
        <fullName evidence="4">Zn(2)-C6 fungal-type domain-containing protein</fullName>
    </recommendedName>
</protein>
<evidence type="ECO:0000256" key="3">
    <source>
        <dbReference type="SAM" id="MobiDB-lite"/>
    </source>
</evidence>
<dbReference type="InterPro" id="IPR036864">
    <property type="entry name" value="Zn2-C6_fun-type_DNA-bd_sf"/>
</dbReference>
<dbReference type="AlphaFoldDB" id="A0A6A6TR57"/>
<dbReference type="PANTHER" id="PTHR31001">
    <property type="entry name" value="UNCHARACTERIZED TRANSCRIPTIONAL REGULATORY PROTEIN"/>
    <property type="match status" value="1"/>
</dbReference>
<evidence type="ECO:0000313" key="6">
    <source>
        <dbReference type="Proteomes" id="UP000799324"/>
    </source>
</evidence>
<comment type="subcellular location">
    <subcellularLocation>
        <location evidence="1">Nucleus</location>
    </subcellularLocation>
</comment>
<dbReference type="Pfam" id="PF00172">
    <property type="entry name" value="Zn_clus"/>
    <property type="match status" value="1"/>
</dbReference>
<dbReference type="GO" id="GO:0005634">
    <property type="term" value="C:nucleus"/>
    <property type="evidence" value="ECO:0007669"/>
    <property type="project" value="UniProtKB-SubCell"/>
</dbReference>
<dbReference type="EMBL" id="MU004294">
    <property type="protein sequence ID" value="KAF2661398.1"/>
    <property type="molecule type" value="Genomic_DNA"/>
</dbReference>
<sequence length="714" mass="79665">MDTSIANGDGFETSSRGQRARLTCHECHRRKIKCDKNIPCSTCIKRRGIAGSCGREHMHVGVHGTPPLTQAVANCINPANDVVRVLLDRVSRLEATLRQSRCSSVQEDRGTSPNLSCTPANDTPDVTSDAGISSPVGDTTEDDDAATVLEFLAWGRKKDSDFVSAPEHESGPRRTMRLGGLQPQDDASGLLFESTRVTQLDVLEALLPSKAHILQLVEYHNTSLLWYHGSYSATIFSSDLDVFYSQYEEDVRHDQLNLQWMALLFAVITGSMTCASAATSRIWGFSESEKPSLSIRWYEATVTCLNLAKYMEVHTIYSVQAIATLTIAAHLLGNSSSQSVLLASAGRISQSLGLVRKPRAWSCDQRHPPATMSREQLRKCEAGRRVFIQLCTQDWFQIPFSETYALNPRFINVGMPLNCTYPQSASHMPTDASYCNYRYEIAALMPQLLDAMAGCNTLFTKYEQVLKYDDRMRKLATASMPTFLSRNAPVAAEWPVHVNWGRRSLTICASHKIIMIHRRFVGLSFTNSAFSFTRRTCIAASKTILREAFAASDENGPVLWIDQAFAIAAGIILSLDAFHRTSNEKEFDEHKELVADTIRYLQEFKHSSIAIRGVQLLSLLREQLTNSGTTDTRKRSRPADNSNRAHKRLRTLDMQTLIRDVSQNLGVSSPTDNTRTTPGAQEEAAENTWEAFMNLLPPQTGFDGQYLFDDFFPS</sequence>
<name>A0A6A6TR57_9PLEO</name>
<evidence type="ECO:0000313" key="5">
    <source>
        <dbReference type="EMBL" id="KAF2661398.1"/>
    </source>
</evidence>
<proteinExistence type="predicted"/>
<keyword evidence="2" id="KW-0539">Nucleus</keyword>
<keyword evidence="6" id="KW-1185">Reference proteome</keyword>
<gene>
    <name evidence="5" type="ORF">K491DRAFT_587432</name>
</gene>
<dbReference type="Proteomes" id="UP000799324">
    <property type="component" value="Unassembled WGS sequence"/>
</dbReference>
<dbReference type="CDD" id="cd00067">
    <property type="entry name" value="GAL4"/>
    <property type="match status" value="1"/>
</dbReference>
<evidence type="ECO:0000259" key="4">
    <source>
        <dbReference type="PROSITE" id="PS50048"/>
    </source>
</evidence>
<feature type="compositionally biased region" description="Polar residues" evidence="3">
    <location>
        <begin position="98"/>
        <end position="126"/>
    </location>
</feature>
<dbReference type="InterPro" id="IPR001138">
    <property type="entry name" value="Zn2Cys6_DnaBD"/>
</dbReference>